<dbReference type="KEGG" id="mcw:A8L33_05125"/>
<evidence type="ECO:0000313" key="2">
    <source>
        <dbReference type="Proteomes" id="UP000037737"/>
    </source>
</evidence>
<dbReference type="OrthoDB" id="3268648at2"/>
<keyword evidence="2" id="KW-1185">Reference proteome</keyword>
<sequence length="107" mass="10428">MDVETQTVVIGLTGPGGGTVCGEACGLVPVTGEARLSSVIVTVPTVEGLVVPSAALVTDASGQVSVIVEDGERVPVTVVTSARGMSVIEGASEGVRVRVPAVDGAAG</sequence>
<protein>
    <submittedName>
        <fullName evidence="1">Uncharacterized protein</fullName>
    </submittedName>
</protein>
<dbReference type="AlphaFoldDB" id="A0A0N0RRR1"/>
<accession>A0A0N0RRR1</accession>
<dbReference type="Proteomes" id="UP000037737">
    <property type="component" value="Unassembled WGS sequence"/>
</dbReference>
<dbReference type="EMBL" id="LAVO01000001">
    <property type="protein sequence ID" value="KOS12053.1"/>
    <property type="molecule type" value="Genomic_DNA"/>
</dbReference>
<proteinExistence type="predicted"/>
<comment type="caution">
    <text evidence="1">The sequence shown here is derived from an EMBL/GenBank/DDBJ whole genome shotgun (WGS) entry which is preliminary data.</text>
</comment>
<gene>
    <name evidence="1" type="ORF">XI38_01160</name>
</gene>
<organism evidence="1 2">
    <name type="scientific">Microbacterium aurantiacum</name>
    <dbReference type="NCBI Taxonomy" id="162393"/>
    <lineage>
        <taxon>Bacteria</taxon>
        <taxon>Bacillati</taxon>
        <taxon>Actinomycetota</taxon>
        <taxon>Actinomycetes</taxon>
        <taxon>Micrococcales</taxon>
        <taxon>Microbacteriaceae</taxon>
        <taxon>Microbacterium</taxon>
    </lineage>
</organism>
<evidence type="ECO:0000313" key="1">
    <source>
        <dbReference type="EMBL" id="KOS12053.1"/>
    </source>
</evidence>
<reference evidence="1" key="1">
    <citation type="submission" date="2015-04" db="EMBL/GenBank/DDBJ databases">
        <title>Complete genome sequence of Microbacterium chocolatum SIT 101, a bacterium enantioselectively hydrolyzing mesomeric diesters.</title>
        <authorList>
            <person name="Li X."/>
            <person name="Xu Y."/>
        </authorList>
    </citation>
    <scope>NUCLEOTIDE SEQUENCE [LARGE SCALE GENOMIC DNA]</scope>
    <source>
        <strain evidence="1">SIT 101</strain>
    </source>
</reference>
<dbReference type="PATRIC" id="fig|84292.3.peg.245"/>
<name>A0A0N0RRR1_9MICO</name>